<sequence length="77" mass="8679">MEDVTPQIQIPDSENADFICPKDGKISQNDVVFLCNKCKQADLVLKGGIYMCPTCFFPGENFECMLCGSKEVRIKFH</sequence>
<evidence type="ECO:0000313" key="2">
    <source>
        <dbReference type="Proteomes" id="UP000177763"/>
    </source>
</evidence>
<dbReference type="EMBL" id="MEVN01000012">
    <property type="protein sequence ID" value="OGC57471.1"/>
    <property type="molecule type" value="Genomic_DNA"/>
</dbReference>
<dbReference type="AlphaFoldDB" id="A0A1F4VJU9"/>
<accession>A0A1F4VJU9</accession>
<reference evidence="1 2" key="1">
    <citation type="journal article" date="2016" name="Nat. Commun.">
        <title>Thousands of microbial genomes shed light on interconnected biogeochemical processes in an aquifer system.</title>
        <authorList>
            <person name="Anantharaman K."/>
            <person name="Brown C.T."/>
            <person name="Hug L.A."/>
            <person name="Sharon I."/>
            <person name="Castelle C.J."/>
            <person name="Probst A.J."/>
            <person name="Thomas B.C."/>
            <person name="Singh A."/>
            <person name="Wilkins M.J."/>
            <person name="Karaoz U."/>
            <person name="Brodie E.L."/>
            <person name="Williams K.H."/>
            <person name="Hubbard S.S."/>
            <person name="Banfield J.F."/>
        </authorList>
    </citation>
    <scope>NUCLEOTIDE SEQUENCE [LARGE SCALE GENOMIC DNA]</scope>
</reference>
<organism evidence="1 2">
    <name type="scientific">candidate division WWE3 bacterium RIFCSPLOWO2_12_FULL_36_10</name>
    <dbReference type="NCBI Taxonomy" id="1802630"/>
    <lineage>
        <taxon>Bacteria</taxon>
        <taxon>Katanobacteria</taxon>
    </lineage>
</organism>
<gene>
    <name evidence="1" type="ORF">A3H26_01240</name>
</gene>
<dbReference type="Proteomes" id="UP000177763">
    <property type="component" value="Unassembled WGS sequence"/>
</dbReference>
<name>A0A1F4VJU9_UNCKA</name>
<proteinExistence type="predicted"/>
<evidence type="ECO:0000313" key="1">
    <source>
        <dbReference type="EMBL" id="OGC57471.1"/>
    </source>
</evidence>
<protein>
    <submittedName>
        <fullName evidence="1">Uncharacterized protein</fullName>
    </submittedName>
</protein>
<comment type="caution">
    <text evidence="1">The sequence shown here is derived from an EMBL/GenBank/DDBJ whole genome shotgun (WGS) entry which is preliminary data.</text>
</comment>